<dbReference type="RefSeq" id="WP_044236312.1">
    <property type="nucleotide sequence ID" value="NZ_ASRX01000005.1"/>
</dbReference>
<accession>A0A017TGG1</accession>
<dbReference type="Gene3D" id="3.30.70.100">
    <property type="match status" value="1"/>
</dbReference>
<protein>
    <submittedName>
        <fullName evidence="2">Ethyl tert-butyl ether degradation EthD</fullName>
    </submittedName>
</protein>
<dbReference type="eggNOG" id="ENOG5032YK3">
    <property type="taxonomic scope" value="Bacteria"/>
</dbReference>
<dbReference type="STRING" id="1192034.CAP_6095"/>
<dbReference type="Pfam" id="PF07110">
    <property type="entry name" value="EthD"/>
    <property type="match status" value="1"/>
</dbReference>
<dbReference type="EMBL" id="ASRX01000005">
    <property type="protein sequence ID" value="EYF08334.1"/>
    <property type="molecule type" value="Genomic_DNA"/>
</dbReference>
<evidence type="ECO:0000259" key="1">
    <source>
        <dbReference type="Pfam" id="PF07110"/>
    </source>
</evidence>
<evidence type="ECO:0000313" key="3">
    <source>
        <dbReference type="Proteomes" id="UP000019678"/>
    </source>
</evidence>
<dbReference type="OrthoDB" id="5512215at2"/>
<sequence>MLKVFGFLVRKPGLERQAFIDHYENEHIPLICRLATIPTVYKRNYVVRGDGSNLPFNEERGDVDFDVVTELVFADRAAFQAWQGELSRPGVGEQVVADEERFLDRSRTRAYVIEEYVTAG</sequence>
<organism evidence="2 3">
    <name type="scientific">Chondromyces apiculatus DSM 436</name>
    <dbReference type="NCBI Taxonomy" id="1192034"/>
    <lineage>
        <taxon>Bacteria</taxon>
        <taxon>Pseudomonadati</taxon>
        <taxon>Myxococcota</taxon>
        <taxon>Polyangia</taxon>
        <taxon>Polyangiales</taxon>
        <taxon>Polyangiaceae</taxon>
        <taxon>Chondromyces</taxon>
    </lineage>
</organism>
<keyword evidence="3" id="KW-1185">Reference proteome</keyword>
<dbReference type="InterPro" id="IPR009799">
    <property type="entry name" value="EthD_dom"/>
</dbReference>
<dbReference type="AlphaFoldDB" id="A0A017TGG1"/>
<dbReference type="InterPro" id="IPR011008">
    <property type="entry name" value="Dimeric_a/b-barrel"/>
</dbReference>
<gene>
    <name evidence="2" type="ORF">CAP_6095</name>
</gene>
<dbReference type="Proteomes" id="UP000019678">
    <property type="component" value="Unassembled WGS sequence"/>
</dbReference>
<reference evidence="2 3" key="1">
    <citation type="submission" date="2013-05" db="EMBL/GenBank/DDBJ databases">
        <title>Genome assembly of Chondromyces apiculatus DSM 436.</title>
        <authorList>
            <person name="Sharma G."/>
            <person name="Khatri I."/>
            <person name="Kaur C."/>
            <person name="Mayilraj S."/>
            <person name="Subramanian S."/>
        </authorList>
    </citation>
    <scope>NUCLEOTIDE SEQUENCE [LARGE SCALE GENOMIC DNA]</scope>
    <source>
        <strain evidence="2 3">DSM 436</strain>
    </source>
</reference>
<comment type="caution">
    <text evidence="2">The sequence shown here is derived from an EMBL/GenBank/DDBJ whole genome shotgun (WGS) entry which is preliminary data.</text>
</comment>
<evidence type="ECO:0000313" key="2">
    <source>
        <dbReference type="EMBL" id="EYF08334.1"/>
    </source>
</evidence>
<proteinExistence type="predicted"/>
<feature type="domain" description="EthD" evidence="1">
    <location>
        <begin position="11"/>
        <end position="106"/>
    </location>
</feature>
<dbReference type="GO" id="GO:0016491">
    <property type="term" value="F:oxidoreductase activity"/>
    <property type="evidence" value="ECO:0007669"/>
    <property type="project" value="InterPro"/>
</dbReference>
<dbReference type="SUPFAM" id="SSF54909">
    <property type="entry name" value="Dimeric alpha+beta barrel"/>
    <property type="match status" value="1"/>
</dbReference>
<name>A0A017TGG1_9BACT</name>